<name>A0A844T859_9BRAD</name>
<dbReference type="OrthoDB" id="7041725at2"/>
<evidence type="ECO:0000313" key="1">
    <source>
        <dbReference type="EMBL" id="MVT74416.1"/>
    </source>
</evidence>
<dbReference type="RefSeq" id="WP_157330325.1">
    <property type="nucleotide sequence ID" value="NZ_JANADL010000037.1"/>
</dbReference>
<protein>
    <submittedName>
        <fullName evidence="1">Uncharacterized protein</fullName>
    </submittedName>
</protein>
<gene>
    <name evidence="1" type="ORF">GPL20_15450</name>
</gene>
<dbReference type="Proteomes" id="UP000449969">
    <property type="component" value="Unassembled WGS sequence"/>
</dbReference>
<keyword evidence="2" id="KW-1185">Reference proteome</keyword>
<reference evidence="1 2" key="1">
    <citation type="submission" date="2019-12" db="EMBL/GenBank/DDBJ databases">
        <title>Draft genome sequences Bradyrhizobium cajani AMBPC1010, Bradyrhizobium pachyrhizi AMBPC1040 and Bradyrhizobium yuanmingense ALSPC3051, three plant growth promoting strains isolated from nodules of Cajanus cajan L. in Dominican Republic.</title>
        <authorList>
            <person name="Flores-Felix J.D."/>
            <person name="Araujo J."/>
            <person name="Diaz-Alcantara C."/>
            <person name="Gonzalez-Andres F."/>
            <person name="Velazquez E."/>
        </authorList>
    </citation>
    <scope>NUCLEOTIDE SEQUENCE [LARGE SCALE GENOMIC DNA]</scope>
    <source>
        <strain evidence="1 2">1010</strain>
    </source>
</reference>
<dbReference type="EMBL" id="WQNE01000011">
    <property type="protein sequence ID" value="MVT74416.1"/>
    <property type="molecule type" value="Genomic_DNA"/>
</dbReference>
<dbReference type="AlphaFoldDB" id="A0A844T859"/>
<accession>A0A844T859</accession>
<comment type="caution">
    <text evidence="1">The sequence shown here is derived from an EMBL/GenBank/DDBJ whole genome shotgun (WGS) entry which is preliminary data.</text>
</comment>
<sequence>MSSQTYDLIARAIIERLQVHCSYQGYPRALCPALLGHTNGEEYTLAFQFAGGSSKGLPRTGEWKCLKVAGMSNVELRAGEWHAGSSHRERQQCVKDVDLDVNPLSPYQPRRRWRP</sequence>
<proteinExistence type="predicted"/>
<evidence type="ECO:0000313" key="2">
    <source>
        <dbReference type="Proteomes" id="UP000449969"/>
    </source>
</evidence>
<organism evidence="1 2">
    <name type="scientific">Bradyrhizobium cajani</name>
    <dbReference type="NCBI Taxonomy" id="1928661"/>
    <lineage>
        <taxon>Bacteria</taxon>
        <taxon>Pseudomonadati</taxon>
        <taxon>Pseudomonadota</taxon>
        <taxon>Alphaproteobacteria</taxon>
        <taxon>Hyphomicrobiales</taxon>
        <taxon>Nitrobacteraceae</taxon>
        <taxon>Bradyrhizobium</taxon>
    </lineage>
</organism>